<evidence type="ECO:0000313" key="1">
    <source>
        <dbReference type="EMBL" id="KAF0930887.1"/>
    </source>
</evidence>
<dbReference type="AlphaFoldDB" id="A0A6G1F1W7"/>
<evidence type="ECO:0000313" key="2">
    <source>
        <dbReference type="Proteomes" id="UP000479710"/>
    </source>
</evidence>
<organism evidence="1 2">
    <name type="scientific">Oryza meyeriana var. granulata</name>
    <dbReference type="NCBI Taxonomy" id="110450"/>
    <lineage>
        <taxon>Eukaryota</taxon>
        <taxon>Viridiplantae</taxon>
        <taxon>Streptophyta</taxon>
        <taxon>Embryophyta</taxon>
        <taxon>Tracheophyta</taxon>
        <taxon>Spermatophyta</taxon>
        <taxon>Magnoliopsida</taxon>
        <taxon>Liliopsida</taxon>
        <taxon>Poales</taxon>
        <taxon>Poaceae</taxon>
        <taxon>BOP clade</taxon>
        <taxon>Oryzoideae</taxon>
        <taxon>Oryzeae</taxon>
        <taxon>Oryzinae</taxon>
        <taxon>Oryza</taxon>
        <taxon>Oryza meyeriana</taxon>
    </lineage>
</organism>
<name>A0A6G1F1W7_9ORYZ</name>
<proteinExistence type="predicted"/>
<reference evidence="1 2" key="1">
    <citation type="submission" date="2019-11" db="EMBL/GenBank/DDBJ databases">
        <title>Whole genome sequence of Oryza granulata.</title>
        <authorList>
            <person name="Li W."/>
        </authorList>
    </citation>
    <scope>NUCLEOTIDE SEQUENCE [LARGE SCALE GENOMIC DNA]</scope>
    <source>
        <strain evidence="2">cv. Menghai</strain>
        <tissue evidence="1">Leaf</tissue>
    </source>
</reference>
<dbReference type="OrthoDB" id="25921at2759"/>
<gene>
    <name evidence="1" type="ORF">E2562_036981</name>
</gene>
<dbReference type="Proteomes" id="UP000479710">
    <property type="component" value="Unassembled WGS sequence"/>
</dbReference>
<keyword evidence="2" id="KW-1185">Reference proteome</keyword>
<comment type="caution">
    <text evidence="1">The sequence shown here is derived from an EMBL/GenBank/DDBJ whole genome shotgun (WGS) entry which is preliminary data.</text>
</comment>
<protein>
    <submittedName>
        <fullName evidence="1">Uncharacterized protein</fullName>
    </submittedName>
</protein>
<dbReference type="EMBL" id="SPHZ02000002">
    <property type="protein sequence ID" value="KAF0930887.1"/>
    <property type="molecule type" value="Genomic_DNA"/>
</dbReference>
<accession>A0A6G1F1W7</accession>
<sequence>MTKGTFRKIREELMRGYAFTKERQRGEHLRRADVRWCAEMMFMGSRLSLLPFVEWDGKPIGVPIEASAIGAHQRLCVDMKFYVIP</sequence>